<evidence type="ECO:0000256" key="6">
    <source>
        <dbReference type="SAM" id="SignalP"/>
    </source>
</evidence>
<dbReference type="Pfam" id="PF00491">
    <property type="entry name" value="Arginase"/>
    <property type="match status" value="1"/>
</dbReference>
<keyword evidence="8" id="KW-1185">Reference proteome</keyword>
<dbReference type="GO" id="GO:0046872">
    <property type="term" value="F:metal ion binding"/>
    <property type="evidence" value="ECO:0007669"/>
    <property type="project" value="UniProtKB-KW"/>
</dbReference>
<keyword evidence="2" id="KW-0479">Metal-binding</keyword>
<dbReference type="PROSITE" id="PS51409">
    <property type="entry name" value="ARGINASE_2"/>
    <property type="match status" value="1"/>
</dbReference>
<accession>A0A316ZAI8</accession>
<dbReference type="GeneID" id="37273166"/>
<dbReference type="InterPro" id="IPR023696">
    <property type="entry name" value="Ureohydrolase_dom_sf"/>
</dbReference>
<dbReference type="CDD" id="cd11592">
    <property type="entry name" value="Agmatinase_PAH"/>
    <property type="match status" value="1"/>
</dbReference>
<dbReference type="Proteomes" id="UP000245946">
    <property type="component" value="Unassembled WGS sequence"/>
</dbReference>
<proteinExistence type="inferred from homology"/>
<dbReference type="PRINTS" id="PR00116">
    <property type="entry name" value="ARGINASE"/>
</dbReference>
<sequence length="399" mass="43553">MPVVSCAWLAGAVLLGTAAAQAARAAAPDWTSSGYAGSAMPPHGGVRSFAGLPWTSCLHNEQVRFDVALLGMPFDGGVSYRPGARFGPKAIREASRRQRTNSWSLEYEQAPYEALFFMDCDDVPITPYDPAVALAQMEAAYVTLLQRTPLVSRETERGQRFATGTALRSKVIVLGGDHTVVLPILRALHKTYEQPIAVLHFDAHLDTWKVYNSPGTPTPQSRINHGSFFARAADEGLIDRNASVHAGLRCRTNGPMDIRHDDQVGFERVMTSDLDLLGREGVIERIRSRIGDRPVYLSIDIDVLDPSAAPGTGTLETGGWTTRELHGILRGLRGLNWIGADIVEVSPPYDHAEITAYAASDLVFEIANLFAVGHEVDEPDGEDELEHDAAHDARRHTEL</sequence>
<evidence type="ECO:0000256" key="4">
    <source>
        <dbReference type="RuleBase" id="RU003684"/>
    </source>
</evidence>
<feature type="chain" id="PRO_5016234403" evidence="6">
    <location>
        <begin position="21"/>
        <end position="399"/>
    </location>
</feature>
<dbReference type="InterPro" id="IPR006035">
    <property type="entry name" value="Ureohydrolase"/>
</dbReference>
<dbReference type="PANTHER" id="PTHR11358">
    <property type="entry name" value="ARGINASE/AGMATINASE"/>
    <property type="match status" value="1"/>
</dbReference>
<evidence type="ECO:0000256" key="2">
    <source>
        <dbReference type="ARBA" id="ARBA00022723"/>
    </source>
</evidence>
<feature type="region of interest" description="Disordered" evidence="5">
    <location>
        <begin position="378"/>
        <end position="399"/>
    </location>
</feature>
<feature type="compositionally biased region" description="Basic and acidic residues" evidence="5">
    <location>
        <begin position="387"/>
        <end position="399"/>
    </location>
</feature>
<dbReference type="PROSITE" id="PS01053">
    <property type="entry name" value="ARGINASE_1"/>
    <property type="match status" value="1"/>
</dbReference>
<dbReference type="OrthoDB" id="288726at2759"/>
<comment type="similarity">
    <text evidence="1">Belongs to the arginase family. Agmatinase subfamily.</text>
</comment>
<dbReference type="GO" id="GO:0008783">
    <property type="term" value="F:agmatinase activity"/>
    <property type="evidence" value="ECO:0007669"/>
    <property type="project" value="TreeGrafter"/>
</dbReference>
<protein>
    <submittedName>
        <fullName evidence="7">Arginase/deacetylase</fullName>
    </submittedName>
</protein>
<dbReference type="FunFam" id="3.40.800.10:FF:000014">
    <property type="entry name" value="Arginase family protein"/>
    <property type="match status" value="1"/>
</dbReference>
<dbReference type="PANTHER" id="PTHR11358:SF26">
    <property type="entry name" value="GUANIDINO ACID HYDROLASE, MITOCHONDRIAL"/>
    <property type="match status" value="1"/>
</dbReference>
<keyword evidence="6" id="KW-0732">Signal</keyword>
<organism evidence="7 8">
    <name type="scientific">Tilletiopsis washingtonensis</name>
    <dbReference type="NCBI Taxonomy" id="58919"/>
    <lineage>
        <taxon>Eukaryota</taxon>
        <taxon>Fungi</taxon>
        <taxon>Dikarya</taxon>
        <taxon>Basidiomycota</taxon>
        <taxon>Ustilaginomycotina</taxon>
        <taxon>Exobasidiomycetes</taxon>
        <taxon>Entylomatales</taxon>
        <taxon>Entylomatales incertae sedis</taxon>
        <taxon>Tilletiopsis</taxon>
    </lineage>
</organism>
<evidence type="ECO:0000256" key="5">
    <source>
        <dbReference type="SAM" id="MobiDB-lite"/>
    </source>
</evidence>
<dbReference type="GO" id="GO:0033389">
    <property type="term" value="P:putrescine biosynthetic process from arginine, via agmatine"/>
    <property type="evidence" value="ECO:0007669"/>
    <property type="project" value="TreeGrafter"/>
</dbReference>
<evidence type="ECO:0000256" key="3">
    <source>
        <dbReference type="ARBA" id="ARBA00022801"/>
    </source>
</evidence>
<dbReference type="InterPro" id="IPR020855">
    <property type="entry name" value="Ureohydrolase_Mn_BS"/>
</dbReference>
<dbReference type="AlphaFoldDB" id="A0A316ZAI8"/>
<dbReference type="STRING" id="58919.A0A316ZAI8"/>
<name>A0A316ZAI8_9BASI</name>
<gene>
    <name evidence="7" type="ORF">FA09DRAFT_36849</name>
</gene>
<keyword evidence="3 4" id="KW-0378">Hydrolase</keyword>
<evidence type="ECO:0000256" key="1">
    <source>
        <dbReference type="ARBA" id="ARBA00009227"/>
    </source>
</evidence>
<dbReference type="SUPFAM" id="SSF52768">
    <property type="entry name" value="Arginase/deacetylase"/>
    <property type="match status" value="1"/>
</dbReference>
<dbReference type="RefSeq" id="XP_025598313.1">
    <property type="nucleotide sequence ID" value="XM_025745622.1"/>
</dbReference>
<dbReference type="EMBL" id="KZ819293">
    <property type="protein sequence ID" value="PWN98034.1"/>
    <property type="molecule type" value="Genomic_DNA"/>
</dbReference>
<dbReference type="Gene3D" id="3.40.800.10">
    <property type="entry name" value="Ureohydrolase domain"/>
    <property type="match status" value="1"/>
</dbReference>
<evidence type="ECO:0000313" key="8">
    <source>
        <dbReference type="Proteomes" id="UP000245946"/>
    </source>
</evidence>
<reference evidence="7 8" key="1">
    <citation type="journal article" date="2018" name="Mol. Biol. Evol.">
        <title>Broad Genomic Sampling Reveals a Smut Pathogenic Ancestry of the Fungal Clade Ustilaginomycotina.</title>
        <authorList>
            <person name="Kijpornyongpan T."/>
            <person name="Mondo S.J."/>
            <person name="Barry K."/>
            <person name="Sandor L."/>
            <person name="Lee J."/>
            <person name="Lipzen A."/>
            <person name="Pangilinan J."/>
            <person name="LaButti K."/>
            <person name="Hainaut M."/>
            <person name="Henrissat B."/>
            <person name="Grigoriev I.V."/>
            <person name="Spatafora J.W."/>
            <person name="Aime M.C."/>
        </authorList>
    </citation>
    <scope>NUCLEOTIDE SEQUENCE [LARGE SCALE GENOMIC DNA]</scope>
    <source>
        <strain evidence="7 8">MCA 4186</strain>
    </source>
</reference>
<feature type="signal peptide" evidence="6">
    <location>
        <begin position="1"/>
        <end position="20"/>
    </location>
</feature>
<evidence type="ECO:0000313" key="7">
    <source>
        <dbReference type="EMBL" id="PWN98034.1"/>
    </source>
</evidence>